<dbReference type="OrthoDB" id="5294497at2"/>
<keyword evidence="3" id="KW-1185">Reference proteome</keyword>
<accession>A0A4P2VY80</accession>
<protein>
    <recommendedName>
        <fullName evidence="4">Outer membrane protein beta-barrel domain-containing protein</fullName>
    </recommendedName>
</protein>
<dbReference type="Proteomes" id="UP000291236">
    <property type="component" value="Chromosome"/>
</dbReference>
<dbReference type="RefSeq" id="WP_130610980.1">
    <property type="nucleotide sequence ID" value="NZ_AP019368.1"/>
</dbReference>
<dbReference type="KEGG" id="sbf:JCM31447_24690"/>
<dbReference type="InterPro" id="IPR046495">
    <property type="entry name" value="DUF6588"/>
</dbReference>
<evidence type="ECO:0000313" key="2">
    <source>
        <dbReference type="EMBL" id="BBH54012.1"/>
    </source>
</evidence>
<gene>
    <name evidence="2" type="ORF">JCM31447_24690</name>
</gene>
<name>A0A4P2VY80_FLUSA</name>
<evidence type="ECO:0008006" key="4">
    <source>
        <dbReference type="Google" id="ProtNLM"/>
    </source>
</evidence>
<reference evidence="2 3" key="1">
    <citation type="submission" date="2018-12" db="EMBL/GenBank/DDBJ databases">
        <title>Rubrispira sanarue gen. nov., sp., nov., a member of the order Silvanigrellales, isolated from a brackish lake in Hamamatsu Japan.</title>
        <authorList>
            <person name="Maejima Y."/>
            <person name="Iino T."/>
            <person name="Muraguchi Y."/>
            <person name="Fukuda K."/>
            <person name="Nojiri H."/>
            <person name="Ohkuma M."/>
            <person name="Moriuchi R."/>
            <person name="Dohra H."/>
            <person name="Kimbara K."/>
            <person name="Shintani M."/>
        </authorList>
    </citation>
    <scope>NUCLEOTIDE SEQUENCE [LARGE SCALE GENOMIC DNA]</scope>
    <source>
        <strain evidence="2 3">RF1110005</strain>
    </source>
</reference>
<proteinExistence type="predicted"/>
<evidence type="ECO:0000313" key="3">
    <source>
        <dbReference type="Proteomes" id="UP000291236"/>
    </source>
</evidence>
<dbReference type="EMBL" id="AP019368">
    <property type="protein sequence ID" value="BBH54012.1"/>
    <property type="molecule type" value="Genomic_DNA"/>
</dbReference>
<evidence type="ECO:0000256" key="1">
    <source>
        <dbReference type="SAM" id="SignalP"/>
    </source>
</evidence>
<dbReference type="Pfam" id="PF20230">
    <property type="entry name" value="DUF6588"/>
    <property type="match status" value="1"/>
</dbReference>
<sequence>MFFKDKTSQRKLMSILSVSFSLFMSHKIFASSLDYQFTAQPSQSDYDNIVRPIVNSTRFQFMSFPGASSGRILPLSISVGAGATYFDVASSTKTSLSNYTNGSANFPASIVYPRIIAQLGIPFGLDVALNYAQIPNSNIELSGIALQYAFKPKLIPLSFALRAGYTQIANYAPFTASSTNAELLIGLAVPFLKPYLGAGANWSNASTNADFTSNGVTVHVSQSSAWTEFYGMGGLHVTFIPFIGIDFNAQISSSQTIYNAKLSLDI</sequence>
<feature type="signal peptide" evidence="1">
    <location>
        <begin position="1"/>
        <end position="30"/>
    </location>
</feature>
<feature type="chain" id="PRO_5020802426" description="Outer membrane protein beta-barrel domain-containing protein" evidence="1">
    <location>
        <begin position="31"/>
        <end position="266"/>
    </location>
</feature>
<dbReference type="AlphaFoldDB" id="A0A4P2VY80"/>
<keyword evidence="1" id="KW-0732">Signal</keyword>
<organism evidence="2 3">
    <name type="scientific">Fluviispira sanaruensis</name>
    <dbReference type="NCBI Taxonomy" id="2493639"/>
    <lineage>
        <taxon>Bacteria</taxon>
        <taxon>Pseudomonadati</taxon>
        <taxon>Bdellovibrionota</taxon>
        <taxon>Oligoflexia</taxon>
        <taxon>Silvanigrellales</taxon>
        <taxon>Silvanigrellaceae</taxon>
        <taxon>Fluviispira</taxon>
    </lineage>
</organism>